<dbReference type="AlphaFoldDB" id="A0A1J4KLP2"/>
<feature type="domain" description="DJ-1/PfpI" evidence="2">
    <location>
        <begin position="3"/>
        <end position="169"/>
    </location>
</feature>
<dbReference type="Pfam" id="PF01965">
    <property type="entry name" value="DJ-1_PfpI"/>
    <property type="match status" value="1"/>
</dbReference>
<accession>A0A1J4KLP2</accession>
<evidence type="ECO:0000313" key="4">
    <source>
        <dbReference type="Proteomes" id="UP000179807"/>
    </source>
</evidence>
<keyword evidence="4" id="KW-1185">Reference proteome</keyword>
<organism evidence="3 4">
    <name type="scientific">Tritrichomonas foetus</name>
    <dbReference type="NCBI Taxonomy" id="1144522"/>
    <lineage>
        <taxon>Eukaryota</taxon>
        <taxon>Metamonada</taxon>
        <taxon>Parabasalia</taxon>
        <taxon>Tritrichomonadida</taxon>
        <taxon>Tritrichomonadidae</taxon>
        <taxon>Tritrichomonas</taxon>
    </lineage>
</organism>
<dbReference type="GO" id="GO:0005737">
    <property type="term" value="C:cytoplasm"/>
    <property type="evidence" value="ECO:0007669"/>
    <property type="project" value="TreeGrafter"/>
</dbReference>
<dbReference type="RefSeq" id="XP_068363852.1">
    <property type="nucleotide sequence ID" value="XM_068501105.1"/>
</dbReference>
<evidence type="ECO:0000256" key="1">
    <source>
        <dbReference type="ARBA" id="ARBA00022737"/>
    </source>
</evidence>
<reference evidence="3" key="1">
    <citation type="submission" date="2016-10" db="EMBL/GenBank/DDBJ databases">
        <authorList>
            <person name="Benchimol M."/>
            <person name="Almeida L.G."/>
            <person name="Vasconcelos A.T."/>
            <person name="Perreira-Neves A."/>
            <person name="Rosa I.A."/>
            <person name="Tasca T."/>
            <person name="Bogo M.R."/>
            <person name="de Souza W."/>
        </authorList>
    </citation>
    <scope>NUCLEOTIDE SEQUENCE [LARGE SCALE GENOMIC DNA]</scope>
    <source>
        <strain evidence="3">K</strain>
    </source>
</reference>
<dbReference type="PANTHER" id="PTHR48094:SF12">
    <property type="entry name" value="PARKINSON DISEASE PROTEIN 7 HOMOLOG"/>
    <property type="match status" value="1"/>
</dbReference>
<dbReference type="InterPro" id="IPR002818">
    <property type="entry name" value="DJ-1/PfpI"/>
</dbReference>
<evidence type="ECO:0000259" key="2">
    <source>
        <dbReference type="Pfam" id="PF01965"/>
    </source>
</evidence>
<dbReference type="NCBIfam" id="TIGR01383">
    <property type="entry name" value="not_thiJ"/>
    <property type="match status" value="1"/>
</dbReference>
<dbReference type="Proteomes" id="UP000179807">
    <property type="component" value="Unassembled WGS sequence"/>
</dbReference>
<dbReference type="SUPFAM" id="SSF52317">
    <property type="entry name" value="Class I glutamine amidotransferase-like"/>
    <property type="match status" value="1"/>
</dbReference>
<comment type="caution">
    <text evidence="3">The sequence shown here is derived from an EMBL/GenBank/DDBJ whole genome shotgun (WGS) entry which is preliminary data.</text>
</comment>
<gene>
    <name evidence="3" type="ORF">TRFO_19938</name>
</gene>
<dbReference type="Gene3D" id="3.40.50.880">
    <property type="match status" value="1"/>
</dbReference>
<dbReference type="VEuPathDB" id="TrichDB:TRFO_19938"/>
<proteinExistence type="predicted"/>
<dbReference type="OrthoDB" id="543156at2759"/>
<dbReference type="InterPro" id="IPR050325">
    <property type="entry name" value="Prot/Nucl_acid_deglycase"/>
</dbReference>
<dbReference type="GO" id="GO:1903189">
    <property type="term" value="P:glyoxal metabolic process"/>
    <property type="evidence" value="ECO:0007669"/>
    <property type="project" value="TreeGrafter"/>
</dbReference>
<keyword evidence="1" id="KW-0677">Repeat</keyword>
<protein>
    <submittedName>
        <fullName evidence="3">DJ-1 family protein</fullName>
    </submittedName>
</protein>
<dbReference type="EMBL" id="MLAK01000604">
    <property type="protein sequence ID" value="OHT10716.1"/>
    <property type="molecule type" value="Genomic_DNA"/>
</dbReference>
<dbReference type="InterPro" id="IPR006287">
    <property type="entry name" value="DJ-1"/>
</dbReference>
<evidence type="ECO:0000313" key="3">
    <source>
        <dbReference type="EMBL" id="OHT10716.1"/>
    </source>
</evidence>
<name>A0A1J4KLP2_9EUKA</name>
<dbReference type="FunFam" id="3.40.50.880:FF:000015">
    <property type="entry name" value="Protein DJ-1 homolog C"/>
    <property type="match status" value="1"/>
</dbReference>
<dbReference type="PANTHER" id="PTHR48094">
    <property type="entry name" value="PROTEIN/NUCLEIC ACID DEGLYCASE DJ-1-RELATED"/>
    <property type="match status" value="1"/>
</dbReference>
<dbReference type="GeneID" id="94835809"/>
<dbReference type="InterPro" id="IPR029062">
    <property type="entry name" value="Class_I_gatase-like"/>
</dbReference>
<sequence>MVKAVVLLAPGFEPLEASAPIDVLRRAGVEVVLAAVGSATLYVEGAHGITIHCDKKFDEIANSLFDAIVCPGGLPGASNLAQDVKVVAALKSHFKANKVVAAICASPGLVLSEACKLTKGKKACAYPGFDDKITENGGTKVEDKVCIDGKLVTSRGPGTAILFGLGIVEVLVSKEKADDIKKAMLVE</sequence>
<dbReference type="CDD" id="cd03135">
    <property type="entry name" value="GATase1_DJ-1"/>
    <property type="match status" value="1"/>
</dbReference>